<accession>A0A399T1L0</accession>
<comment type="caution">
    <text evidence="6">The sequence shown here is derived from an EMBL/GenBank/DDBJ whole genome shotgun (WGS) entry which is preliminary data.</text>
</comment>
<dbReference type="Gene3D" id="3.30.2080.10">
    <property type="entry name" value="GH92 mannosidase domain"/>
    <property type="match status" value="1"/>
</dbReference>
<feature type="domain" description="Glycosyl hydrolase family 92" evidence="4">
    <location>
        <begin position="266"/>
        <end position="615"/>
    </location>
</feature>
<dbReference type="SUPFAM" id="SSF48208">
    <property type="entry name" value="Six-hairpin glycosidases"/>
    <property type="match status" value="1"/>
</dbReference>
<dbReference type="Pfam" id="PF17678">
    <property type="entry name" value="Glyco_hydro_92N"/>
    <property type="match status" value="1"/>
</dbReference>
<evidence type="ECO:0000313" key="6">
    <source>
        <dbReference type="EMBL" id="RIJ48021.1"/>
    </source>
</evidence>
<comment type="cofactor">
    <cofactor evidence="1">
        <name>Ca(2+)</name>
        <dbReference type="ChEBI" id="CHEBI:29108"/>
    </cofactor>
</comment>
<dbReference type="OrthoDB" id="9804511at2"/>
<dbReference type="Gene3D" id="1.20.1610.10">
    <property type="entry name" value="alpha-1,2-mannosidases domains"/>
    <property type="match status" value="1"/>
</dbReference>
<keyword evidence="7" id="KW-1185">Reference proteome</keyword>
<feature type="domain" description="Glycosyl hydrolase family 92 N-terminal" evidence="5">
    <location>
        <begin position="29"/>
        <end position="259"/>
    </location>
</feature>
<dbReference type="PANTHER" id="PTHR12143:SF39">
    <property type="entry name" value="SECRETED PROTEIN"/>
    <property type="match status" value="1"/>
</dbReference>
<dbReference type="Pfam" id="PF07971">
    <property type="entry name" value="Glyco_hydro_92"/>
    <property type="match status" value="2"/>
</dbReference>
<organism evidence="6 7">
    <name type="scientific">Maribellus luteus</name>
    <dbReference type="NCBI Taxonomy" id="2305463"/>
    <lineage>
        <taxon>Bacteria</taxon>
        <taxon>Pseudomonadati</taxon>
        <taxon>Bacteroidota</taxon>
        <taxon>Bacteroidia</taxon>
        <taxon>Marinilabiliales</taxon>
        <taxon>Prolixibacteraceae</taxon>
        <taxon>Maribellus</taxon>
    </lineage>
</organism>
<keyword evidence="3" id="KW-0106">Calcium</keyword>
<evidence type="ECO:0000256" key="2">
    <source>
        <dbReference type="ARBA" id="ARBA00011245"/>
    </source>
</evidence>
<evidence type="ECO:0000259" key="5">
    <source>
        <dbReference type="Pfam" id="PF17678"/>
    </source>
</evidence>
<sequence>MMIKTYLFIGSIICLLVFSSCQEKRAVDYVDPFICSQGDHGHWLPAALVPFGMVGVCPDTYPGSLTADGDFAHSGYDFSDNQVRGFSNFHKGSSGGTAVTDRAGLLSLLPFINVPDSFYFSPIVNIDKKTEKASPGYYSVFLPDDQIKAELTAETHVGVHRYSYPSGPPVRLFLYEGNRSRSGGITFSMKDSQCIEGIQYSYGGIYFTMKFSAPVISSKTWNGTALAEGASLEKQHAGGMVLDFGDLKGKPLEVRVGVSLTSIAAAHKNLKAECPDEISFEQIQSNALETWNHTLSGIEVSGEDEYKTIFYTALYHSCFLPQVISDVDGTYPGLDQKNHIAKGYQHYNNYAFWDDFRTKFPLYSLWQPRVYRDIVKSIRDLYEEAQSWGITEDSDHAAHGSVGFRPEGIGGYQVFNTCRHEHMLMVMADAYTKGIFPLDLKSVYPYMRHEAMIQMPERYDSIGFIPARPDQTGEFCWDSWCMAQLARATGNDADYNYFTKRADYWKNTWDPSIRYFRAREADGTWLDFPDDPAINREKYTYEGSKWQWRWNVIHDVPGLIGAFGGKDAFAKELEYFFNNDLYTAGNQIDLQAPFLFNYAGKPWLTQEWSTKILTQPITQRYGTHDFFPEPVFDRIYKTTPDGYLEEMDCDYGCMAAWYNMSAMGLYQMCPGDPVYQLTSPIFESIKIKLNDPTYPGKEFVIEAKGLSDTNIYIQSATLNGKPYNRSSLTHEEIARGGKLVYQMGPEPNMRWGMN</sequence>
<evidence type="ECO:0000259" key="4">
    <source>
        <dbReference type="Pfam" id="PF07971"/>
    </source>
</evidence>
<dbReference type="InterPro" id="IPR005887">
    <property type="entry name" value="GH92_a_mannosidase_put"/>
</dbReference>
<evidence type="ECO:0000256" key="1">
    <source>
        <dbReference type="ARBA" id="ARBA00001913"/>
    </source>
</evidence>
<dbReference type="AlphaFoldDB" id="A0A399T1L0"/>
<evidence type="ECO:0000313" key="7">
    <source>
        <dbReference type="Proteomes" id="UP000265926"/>
    </source>
</evidence>
<dbReference type="InterPro" id="IPR014718">
    <property type="entry name" value="GH-type_carb-bd"/>
</dbReference>
<dbReference type="Gene3D" id="1.20.1050.60">
    <property type="entry name" value="alpha-1,2-mannosidase"/>
    <property type="match status" value="1"/>
</dbReference>
<dbReference type="GO" id="GO:0030246">
    <property type="term" value="F:carbohydrate binding"/>
    <property type="evidence" value="ECO:0007669"/>
    <property type="project" value="InterPro"/>
</dbReference>
<dbReference type="PANTHER" id="PTHR12143">
    <property type="entry name" value="PEPTIDE N-GLYCANASE PNGASE -RELATED"/>
    <property type="match status" value="1"/>
</dbReference>
<dbReference type="RefSeq" id="WP_119438367.1">
    <property type="nucleotide sequence ID" value="NZ_QWGR01000006.1"/>
</dbReference>
<dbReference type="Gene3D" id="2.70.98.10">
    <property type="match status" value="1"/>
</dbReference>
<dbReference type="NCBIfam" id="TIGR01180">
    <property type="entry name" value="aman2_put"/>
    <property type="match status" value="1"/>
</dbReference>
<dbReference type="InterPro" id="IPR041371">
    <property type="entry name" value="GH92_N"/>
</dbReference>
<dbReference type="PROSITE" id="PS51257">
    <property type="entry name" value="PROKAR_LIPOPROTEIN"/>
    <property type="match status" value="1"/>
</dbReference>
<dbReference type="Proteomes" id="UP000265926">
    <property type="component" value="Unassembled WGS sequence"/>
</dbReference>
<dbReference type="InterPro" id="IPR012939">
    <property type="entry name" value="Glyco_hydro_92"/>
</dbReference>
<proteinExistence type="predicted"/>
<dbReference type="GO" id="GO:0005975">
    <property type="term" value="P:carbohydrate metabolic process"/>
    <property type="evidence" value="ECO:0007669"/>
    <property type="project" value="InterPro"/>
</dbReference>
<dbReference type="GO" id="GO:0006516">
    <property type="term" value="P:glycoprotein catabolic process"/>
    <property type="evidence" value="ECO:0007669"/>
    <property type="project" value="TreeGrafter"/>
</dbReference>
<dbReference type="GO" id="GO:0005829">
    <property type="term" value="C:cytosol"/>
    <property type="evidence" value="ECO:0007669"/>
    <property type="project" value="TreeGrafter"/>
</dbReference>
<name>A0A399T1L0_9BACT</name>
<dbReference type="EMBL" id="QWGR01000006">
    <property type="protein sequence ID" value="RIJ48021.1"/>
    <property type="molecule type" value="Genomic_DNA"/>
</dbReference>
<gene>
    <name evidence="6" type="ORF">D1614_12970</name>
</gene>
<dbReference type="InterPro" id="IPR008928">
    <property type="entry name" value="6-hairpin_glycosidase_sf"/>
</dbReference>
<dbReference type="InterPro" id="IPR050883">
    <property type="entry name" value="PNGase"/>
</dbReference>
<comment type="subunit">
    <text evidence="2">Monomer.</text>
</comment>
<protein>
    <submittedName>
        <fullName evidence="6">Glycoside hydrolase family 92 protein</fullName>
    </submittedName>
</protein>
<feature type="domain" description="Glycosyl hydrolase family 92" evidence="4">
    <location>
        <begin position="631"/>
        <end position="745"/>
    </location>
</feature>
<reference evidence="6 7" key="1">
    <citation type="submission" date="2018-08" db="EMBL/GenBank/DDBJ databases">
        <title>Pallidiluteibacterium maritimus gen. nov., sp. nov., isolated from coastal sediment.</title>
        <authorList>
            <person name="Zhou L.Y."/>
        </authorList>
    </citation>
    <scope>NUCLEOTIDE SEQUENCE [LARGE SCALE GENOMIC DNA]</scope>
    <source>
        <strain evidence="6 7">XSD2</strain>
    </source>
</reference>
<keyword evidence="6" id="KW-0378">Hydrolase</keyword>
<dbReference type="GO" id="GO:0000224">
    <property type="term" value="F:peptide-N4-(N-acetyl-beta-glucosaminyl)asparagine amidase activity"/>
    <property type="evidence" value="ECO:0007669"/>
    <property type="project" value="TreeGrafter"/>
</dbReference>
<evidence type="ECO:0000256" key="3">
    <source>
        <dbReference type="ARBA" id="ARBA00022837"/>
    </source>
</evidence>